<keyword evidence="3" id="KW-1185">Reference proteome</keyword>
<name>A0A0C9WDA8_9AGAM</name>
<dbReference type="HOGENOM" id="CLU_3068965_0_0_1"/>
<evidence type="ECO:0000313" key="2">
    <source>
        <dbReference type="EMBL" id="KIJ62871.1"/>
    </source>
</evidence>
<proteinExistence type="predicted"/>
<reference evidence="2 3" key="1">
    <citation type="submission" date="2014-04" db="EMBL/GenBank/DDBJ databases">
        <title>Evolutionary Origins and Diversification of the Mycorrhizal Mutualists.</title>
        <authorList>
            <consortium name="DOE Joint Genome Institute"/>
            <consortium name="Mycorrhizal Genomics Consortium"/>
            <person name="Kohler A."/>
            <person name="Kuo A."/>
            <person name="Nagy L.G."/>
            <person name="Floudas D."/>
            <person name="Copeland A."/>
            <person name="Barry K.W."/>
            <person name="Cichocki N."/>
            <person name="Veneault-Fourrey C."/>
            <person name="LaButti K."/>
            <person name="Lindquist E.A."/>
            <person name="Lipzen A."/>
            <person name="Lundell T."/>
            <person name="Morin E."/>
            <person name="Murat C."/>
            <person name="Riley R."/>
            <person name="Ohm R."/>
            <person name="Sun H."/>
            <person name="Tunlid A."/>
            <person name="Henrissat B."/>
            <person name="Grigoriev I.V."/>
            <person name="Hibbett D.S."/>
            <person name="Martin F."/>
        </authorList>
    </citation>
    <scope>NUCLEOTIDE SEQUENCE [LARGE SCALE GENOMIC DNA]</scope>
    <source>
        <strain evidence="2 3">MD-312</strain>
    </source>
</reference>
<gene>
    <name evidence="2" type="ORF">HYDPIDRAFT_113996</name>
    <name evidence="1" type="ORF">HYDPIDRAFT_120059</name>
</gene>
<sequence length="53" mass="6187">MIQSMDCSRTLCRETRMHDHAAQPRAAQWRPECCISRSNNQRSQGFSFMEIIA</sequence>
<dbReference type="EMBL" id="KN839853">
    <property type="protein sequence ID" value="KIJ62871.1"/>
    <property type="molecule type" value="Genomic_DNA"/>
</dbReference>
<protein>
    <submittedName>
        <fullName evidence="2">Uncharacterized protein</fullName>
    </submittedName>
</protein>
<evidence type="ECO:0000313" key="1">
    <source>
        <dbReference type="EMBL" id="KIJ58055.1"/>
    </source>
</evidence>
<organism evidence="2 3">
    <name type="scientific">Hydnomerulius pinastri MD-312</name>
    <dbReference type="NCBI Taxonomy" id="994086"/>
    <lineage>
        <taxon>Eukaryota</taxon>
        <taxon>Fungi</taxon>
        <taxon>Dikarya</taxon>
        <taxon>Basidiomycota</taxon>
        <taxon>Agaricomycotina</taxon>
        <taxon>Agaricomycetes</taxon>
        <taxon>Agaricomycetidae</taxon>
        <taxon>Boletales</taxon>
        <taxon>Boletales incertae sedis</taxon>
        <taxon>Leucogyrophana</taxon>
    </lineage>
</organism>
<evidence type="ECO:0000313" key="3">
    <source>
        <dbReference type="Proteomes" id="UP000053820"/>
    </source>
</evidence>
<accession>A0A0C9WDA8</accession>
<dbReference type="EMBL" id="KN840002">
    <property type="protein sequence ID" value="KIJ58055.1"/>
    <property type="molecule type" value="Genomic_DNA"/>
</dbReference>
<dbReference type="AlphaFoldDB" id="A0A0C9WDA8"/>
<dbReference type="Proteomes" id="UP000053820">
    <property type="component" value="Unassembled WGS sequence"/>
</dbReference>